<evidence type="ECO:0000313" key="6">
    <source>
        <dbReference type="Proteomes" id="UP000005536"/>
    </source>
</evidence>
<dbReference type="InterPro" id="IPR036950">
    <property type="entry name" value="PBP_transglycosylase"/>
</dbReference>
<protein>
    <submittedName>
        <fullName evidence="5">Transglycosylase</fullName>
    </submittedName>
</protein>
<feature type="domain" description="Glycosyl transferase family 51" evidence="4">
    <location>
        <begin position="44"/>
        <end position="192"/>
    </location>
</feature>
<dbReference type="Pfam" id="PF00912">
    <property type="entry name" value="Transgly"/>
    <property type="match status" value="1"/>
</dbReference>
<proteinExistence type="predicted"/>
<dbReference type="AlphaFoldDB" id="D4DQU1"/>
<evidence type="ECO:0000256" key="2">
    <source>
        <dbReference type="ARBA" id="ARBA00004752"/>
    </source>
</evidence>
<evidence type="ECO:0000259" key="4">
    <source>
        <dbReference type="Pfam" id="PF00912"/>
    </source>
</evidence>
<dbReference type="EMBL" id="ADBF01000042">
    <property type="protein sequence ID" value="EFE49689.1"/>
    <property type="molecule type" value="Genomic_DNA"/>
</dbReference>
<accession>D4DQU1</accession>
<dbReference type="RefSeq" id="WP_003772049.1">
    <property type="nucleotide sequence ID" value="NZ_CP007726.1"/>
</dbReference>
<dbReference type="InterPro" id="IPR023346">
    <property type="entry name" value="Lysozyme-like_dom_sf"/>
</dbReference>
<dbReference type="InterPro" id="IPR001264">
    <property type="entry name" value="Glyco_trans_51"/>
</dbReference>
<comment type="pathway">
    <text evidence="2">Cell wall biogenesis; peptidoglycan biosynthesis.</text>
</comment>
<evidence type="ECO:0000313" key="5">
    <source>
        <dbReference type="EMBL" id="EFE49689.1"/>
    </source>
</evidence>
<comment type="subcellular location">
    <subcellularLocation>
        <location evidence="1">Cell inner membrane</location>
        <topology evidence="1">Single-pass membrane protein</topology>
    </subcellularLocation>
</comment>
<dbReference type="GO" id="GO:0008955">
    <property type="term" value="F:peptidoglycan glycosyltransferase activity"/>
    <property type="evidence" value="ECO:0007669"/>
    <property type="project" value="TreeGrafter"/>
</dbReference>
<evidence type="ECO:0000256" key="3">
    <source>
        <dbReference type="ARBA" id="ARBA00022679"/>
    </source>
</evidence>
<name>D4DQU1_NEIEG</name>
<dbReference type="PANTHER" id="PTHR32282:SF33">
    <property type="entry name" value="PEPTIDOGLYCAN GLYCOSYLTRANSFERASE"/>
    <property type="match status" value="1"/>
</dbReference>
<sequence>MFPSTPNNRKIRNFLITINQDLFSIKEKIEEISYTQIISDDDYDELHYLVMALEDRRFLKHCGVDFRSILRECRNFLLSNKFGGASTIDMQMVRTITGFKERTLYRKLYESILAFIVNFKFSKKQIIDCYLNNAFFGSHLYGIEKATQKCFGKYISQLTFDEKAQLAAMLQRPRPQYPSAEWQEKILKRARYAQIIRSGMKYCNK</sequence>
<keyword evidence="3" id="KW-0808">Transferase</keyword>
<comment type="caution">
    <text evidence="5">The sequence shown here is derived from an EMBL/GenBank/DDBJ whole genome shotgun (WGS) entry which is preliminary data.</text>
</comment>
<dbReference type="GO" id="GO:0005886">
    <property type="term" value="C:plasma membrane"/>
    <property type="evidence" value="ECO:0007669"/>
    <property type="project" value="UniProtKB-SubCell"/>
</dbReference>
<dbReference type="Proteomes" id="UP000005536">
    <property type="component" value="Unassembled WGS sequence"/>
</dbReference>
<gene>
    <name evidence="5" type="ORF">NEIELOOT_01432</name>
</gene>
<organism evidence="5 6">
    <name type="scientific">Neisseria elongata subsp. glycolytica ATCC 29315</name>
    <dbReference type="NCBI Taxonomy" id="546263"/>
    <lineage>
        <taxon>Bacteria</taxon>
        <taxon>Pseudomonadati</taxon>
        <taxon>Pseudomonadota</taxon>
        <taxon>Betaproteobacteria</taxon>
        <taxon>Neisseriales</taxon>
        <taxon>Neisseriaceae</taxon>
        <taxon>Neisseria</taxon>
    </lineage>
</organism>
<dbReference type="SUPFAM" id="SSF53955">
    <property type="entry name" value="Lysozyme-like"/>
    <property type="match status" value="1"/>
</dbReference>
<dbReference type="InterPro" id="IPR050396">
    <property type="entry name" value="Glycosyltr_51/Transpeptidase"/>
</dbReference>
<evidence type="ECO:0000256" key="1">
    <source>
        <dbReference type="ARBA" id="ARBA00004377"/>
    </source>
</evidence>
<dbReference type="PANTHER" id="PTHR32282">
    <property type="entry name" value="BINDING PROTEIN TRANSPEPTIDASE, PUTATIVE-RELATED"/>
    <property type="match status" value="1"/>
</dbReference>
<dbReference type="Gene3D" id="1.10.3810.10">
    <property type="entry name" value="Biosynthetic peptidoglycan transglycosylase-like"/>
    <property type="match status" value="1"/>
</dbReference>
<reference evidence="5 6" key="1">
    <citation type="submission" date="2010-02" db="EMBL/GenBank/DDBJ databases">
        <authorList>
            <person name="Weinstock G."/>
            <person name="Sodergren E."/>
            <person name="Clifton S."/>
            <person name="Fulton L."/>
            <person name="Fulton B."/>
            <person name="Courtney L."/>
            <person name="Fronick C."/>
            <person name="Harrison M."/>
            <person name="Strong C."/>
            <person name="Farmer C."/>
            <person name="Delahaunty K."/>
            <person name="Markovic C."/>
            <person name="Hall O."/>
            <person name="Minx P."/>
            <person name="Tomlinson C."/>
            <person name="Mitreva M."/>
            <person name="Nelson J."/>
            <person name="Hou S."/>
            <person name="Wollam A."/>
            <person name="Pepin K.H."/>
            <person name="Johnson M."/>
            <person name="Bhonagiri V."/>
            <person name="Zhang X."/>
            <person name="Suruliraj S."/>
            <person name="Warren W."/>
            <person name="Chinwalla A."/>
            <person name="Mardis E.R."/>
            <person name="Wilson R.K."/>
        </authorList>
    </citation>
    <scope>NUCLEOTIDE SEQUENCE [LARGE SCALE GENOMIC DNA]</scope>
    <source>
        <strain evidence="5 6">ATCC 29315</strain>
    </source>
</reference>